<dbReference type="PANTHER" id="PTHR46931:SF14">
    <property type="entry name" value="CRIB DOMAIN-CONTAINING PROTEIN RIC2"/>
    <property type="match status" value="1"/>
</dbReference>
<dbReference type="InterPro" id="IPR000095">
    <property type="entry name" value="CRIB_dom"/>
</dbReference>
<evidence type="ECO:0000259" key="2">
    <source>
        <dbReference type="PROSITE" id="PS50108"/>
    </source>
</evidence>
<evidence type="ECO:0000313" key="4">
    <source>
        <dbReference type="Proteomes" id="UP000315295"/>
    </source>
</evidence>
<comment type="caution">
    <text evidence="3">The sequence shown here is derived from an EMBL/GenBank/DDBJ whole genome shotgun (WGS) entry which is preliminary data.</text>
</comment>
<feature type="domain" description="CRIB" evidence="2">
    <location>
        <begin position="127"/>
        <end position="140"/>
    </location>
</feature>
<organism evidence="3 4">
    <name type="scientific">Malus baccata</name>
    <name type="common">Siberian crab apple</name>
    <name type="synonym">Pyrus baccata</name>
    <dbReference type="NCBI Taxonomy" id="106549"/>
    <lineage>
        <taxon>Eukaryota</taxon>
        <taxon>Viridiplantae</taxon>
        <taxon>Streptophyta</taxon>
        <taxon>Embryophyta</taxon>
        <taxon>Tracheophyta</taxon>
        <taxon>Spermatophyta</taxon>
        <taxon>Magnoliopsida</taxon>
        <taxon>eudicotyledons</taxon>
        <taxon>Gunneridae</taxon>
        <taxon>Pentapetalae</taxon>
        <taxon>rosids</taxon>
        <taxon>fabids</taxon>
        <taxon>Rosales</taxon>
        <taxon>Rosaceae</taxon>
        <taxon>Amygdaloideae</taxon>
        <taxon>Maleae</taxon>
        <taxon>Malus</taxon>
    </lineage>
</organism>
<dbReference type="AlphaFoldDB" id="A0A540L347"/>
<dbReference type="InterPro" id="IPR044509">
    <property type="entry name" value="RIC2/4"/>
</dbReference>
<dbReference type="PANTHER" id="PTHR46931">
    <property type="entry name" value="CRIB DOMAIN-CONTAINING PROTEIN RIC2"/>
    <property type="match status" value="1"/>
</dbReference>
<dbReference type="EMBL" id="VIEB01000791">
    <property type="protein sequence ID" value="TQD80878.1"/>
    <property type="molecule type" value="Genomic_DNA"/>
</dbReference>
<dbReference type="PROSITE" id="PS50108">
    <property type="entry name" value="CRIB"/>
    <property type="match status" value="1"/>
</dbReference>
<keyword evidence="4" id="KW-1185">Reference proteome</keyword>
<evidence type="ECO:0000256" key="1">
    <source>
        <dbReference type="SAM" id="MobiDB-lite"/>
    </source>
</evidence>
<proteinExistence type="predicted"/>
<feature type="region of interest" description="Disordered" evidence="1">
    <location>
        <begin position="49"/>
        <end position="76"/>
    </location>
</feature>
<name>A0A540L347_MALBA</name>
<dbReference type="STRING" id="106549.A0A540L347"/>
<gene>
    <name evidence="3" type="ORF">C1H46_033548</name>
</gene>
<sequence>MVCKSPNKTKKLRLCSFVFEGMRDRMERFAVLPFGIGCASQSSVAIGAAASADHKQRKPKAPPPHTANDPKAQGEKMKNGTFHFLTLKRTQISSGMQRLIRSIKSLSQIFVYKEEIEEEEEEGEMEIGLPTDVKHVTHIGLDGSATTNTTANPLKASSWENNFNTPEILSFPSISLKQFELAMAAQTTHQPQQQQQQQLVVDLKTLEDPKDLS</sequence>
<reference evidence="3 4" key="1">
    <citation type="journal article" date="2019" name="G3 (Bethesda)">
        <title>Sequencing of a Wild Apple (Malus baccata) Genome Unravels the Differences Between Cultivated and Wild Apple Species Regarding Disease Resistance and Cold Tolerance.</title>
        <authorList>
            <person name="Chen X."/>
        </authorList>
    </citation>
    <scope>NUCLEOTIDE SEQUENCE [LARGE SCALE GENOMIC DNA]</scope>
    <source>
        <strain evidence="4">cv. Shandingzi</strain>
        <tissue evidence="3">Leaves</tissue>
    </source>
</reference>
<evidence type="ECO:0000313" key="3">
    <source>
        <dbReference type="EMBL" id="TQD80878.1"/>
    </source>
</evidence>
<dbReference type="Proteomes" id="UP000315295">
    <property type="component" value="Unassembled WGS sequence"/>
</dbReference>
<protein>
    <recommendedName>
        <fullName evidence="2">CRIB domain-containing protein</fullName>
    </recommendedName>
</protein>
<accession>A0A540L347</accession>